<dbReference type="PANTHER" id="PTHR31104">
    <property type="entry name" value="PEPTIDE-N4-(N-ACETYL-BETA-GLUCOSAMINYL)ASPARAGINE AMIDASE A PROTEIN"/>
    <property type="match status" value="1"/>
</dbReference>
<dbReference type="AlphaFoldDB" id="A0A8H6WBJ8"/>
<accession>A0A8H6WBJ8</accession>
<dbReference type="InterPro" id="IPR056948">
    <property type="entry name" value="PNGaseA_N"/>
</dbReference>
<protein>
    <submittedName>
        <fullName evidence="3">Peptide-n4-(N-acetyl-beta-glucosaminyl)asparagine amidase a</fullName>
    </submittedName>
</protein>
<comment type="caution">
    <text evidence="3">The sequence shown here is derived from an EMBL/GenBank/DDBJ whole genome shotgun (WGS) entry which is preliminary data.</text>
</comment>
<evidence type="ECO:0000259" key="2">
    <source>
        <dbReference type="Pfam" id="PF12222"/>
    </source>
</evidence>
<dbReference type="InterPro" id="IPR021102">
    <property type="entry name" value="PNGase_A"/>
</dbReference>
<dbReference type="EMBL" id="JACAZF010000004">
    <property type="protein sequence ID" value="KAF7306429.1"/>
    <property type="molecule type" value="Genomic_DNA"/>
</dbReference>
<dbReference type="RefSeq" id="XP_037221448.1">
    <property type="nucleotide sequence ID" value="XM_037361156.1"/>
</dbReference>
<feature type="chain" id="PRO_5034817828" evidence="1">
    <location>
        <begin position="19"/>
        <end position="626"/>
    </location>
</feature>
<feature type="signal peptide" evidence="1">
    <location>
        <begin position="1"/>
        <end position="18"/>
    </location>
</feature>
<dbReference type="GeneID" id="59343672"/>
<evidence type="ECO:0000313" key="3">
    <source>
        <dbReference type="EMBL" id="KAF7306429.1"/>
    </source>
</evidence>
<keyword evidence="1" id="KW-0732">Signal</keyword>
<reference evidence="3" key="1">
    <citation type="submission" date="2020-05" db="EMBL/GenBank/DDBJ databases">
        <title>Mycena genomes resolve the evolution of fungal bioluminescence.</title>
        <authorList>
            <person name="Tsai I.J."/>
        </authorList>
    </citation>
    <scope>NUCLEOTIDE SEQUENCE</scope>
    <source>
        <strain evidence="3">171206Taipei</strain>
    </source>
</reference>
<gene>
    <name evidence="3" type="ORF">MIND_00434100</name>
</gene>
<dbReference type="Pfam" id="PF25156">
    <property type="entry name" value="PNGase_A_C"/>
    <property type="match status" value="1"/>
</dbReference>
<dbReference type="Pfam" id="PF12222">
    <property type="entry name" value="PNGaseA"/>
    <property type="match status" value="1"/>
</dbReference>
<dbReference type="Proteomes" id="UP000636479">
    <property type="component" value="Unassembled WGS sequence"/>
</dbReference>
<proteinExistence type="predicted"/>
<dbReference type="OrthoDB" id="1612078at2759"/>
<sequence length="626" mass="68943">MFYALLGILTAFCTTGIAQPSPEELAPLIAGLENRPHEIEARVPLSTDDPTVVPLISMQVFAPPSTPRNGKSCSVTLLQHTFGDGSYNTPAVVPYTPPTNSDCGEIGKWATISLNLSVYSIGTQYDRLSAVYLSHSEIWRHSSAEPTKTGTIWNTVKDVTHFAALFSKPGPLMMDFSNIIAPDLLLDGVFNVTITATFNAPTKSFPAAVTSDTIIPLSNLSPTLPNFFAISDDIGAVTNVIFPSSAIEAYVEVFCSGNSAEEFWYLNTPDEFVANFPASTGVTGKGPFREVQVLVDDKIAGVVWPYAVIYTGGITPSNWRPLTSYGAYDQPTYWVDITPFIPLLVDKTNTTHTVTLRVVGQGLSPPSYNSNWFVSGSIHIRTGTGPTSGKMTKYDVPRLEIATTGGTSDSNATVWTKVVAHRRLNIESELIMGDGGKVKASFSQNLDYSNVARYIDDGWIQWGVQSTTGTTLATHQGKQVLRDAFDYPLSVFSNYSLYSQEFGSYNSEINQTHIRALQQPFDASRQRTIRSIQQARGHVWMDNWPGLRHAINATGATEQSFAYIDGRGETYFREVAAKDDGWKKDRVWGSLRNGNPPLPPTQFRTVHMELEDRRRPLRTHNNLIGR</sequence>
<evidence type="ECO:0000313" key="4">
    <source>
        <dbReference type="Proteomes" id="UP000636479"/>
    </source>
</evidence>
<name>A0A8H6WBJ8_9AGAR</name>
<organism evidence="3 4">
    <name type="scientific">Mycena indigotica</name>
    <dbReference type="NCBI Taxonomy" id="2126181"/>
    <lineage>
        <taxon>Eukaryota</taxon>
        <taxon>Fungi</taxon>
        <taxon>Dikarya</taxon>
        <taxon>Basidiomycota</taxon>
        <taxon>Agaricomycotina</taxon>
        <taxon>Agaricomycetes</taxon>
        <taxon>Agaricomycetidae</taxon>
        <taxon>Agaricales</taxon>
        <taxon>Marasmiineae</taxon>
        <taxon>Mycenaceae</taxon>
        <taxon>Mycena</taxon>
    </lineage>
</organism>
<keyword evidence="4" id="KW-1185">Reference proteome</keyword>
<feature type="domain" description="Peptide N-acetyl-beta-D-glucosaminyl asparaginase amidase A N-terminal" evidence="2">
    <location>
        <begin position="64"/>
        <end position="394"/>
    </location>
</feature>
<evidence type="ECO:0000256" key="1">
    <source>
        <dbReference type="SAM" id="SignalP"/>
    </source>
</evidence>